<dbReference type="RefSeq" id="WP_058278294.1">
    <property type="nucleotide sequence ID" value="NZ_CYPU01000044.1"/>
</dbReference>
<dbReference type="OrthoDB" id="7507676at2"/>
<dbReference type="InterPro" id="IPR011051">
    <property type="entry name" value="RmlC_Cupin_sf"/>
</dbReference>
<dbReference type="AlphaFoldDB" id="A0A0P1EFM1"/>
<protein>
    <submittedName>
        <fullName evidence="2">Cupin domain protein</fullName>
    </submittedName>
</protein>
<organism evidence="2 3">
    <name type="scientific">Ruegeria atlantica</name>
    <dbReference type="NCBI Taxonomy" id="81569"/>
    <lineage>
        <taxon>Bacteria</taxon>
        <taxon>Pseudomonadati</taxon>
        <taxon>Pseudomonadota</taxon>
        <taxon>Alphaproteobacteria</taxon>
        <taxon>Rhodobacterales</taxon>
        <taxon>Roseobacteraceae</taxon>
        <taxon>Ruegeria</taxon>
    </lineage>
</organism>
<dbReference type="SUPFAM" id="SSF51182">
    <property type="entry name" value="RmlC-like cupins"/>
    <property type="match status" value="1"/>
</dbReference>
<dbReference type="CDD" id="cd02233">
    <property type="entry name" value="cupin_HNL-like"/>
    <property type="match status" value="1"/>
</dbReference>
<reference evidence="2 3" key="1">
    <citation type="submission" date="2015-09" db="EMBL/GenBank/DDBJ databases">
        <authorList>
            <consortium name="Swine Surveillance"/>
        </authorList>
    </citation>
    <scope>NUCLEOTIDE SEQUENCE [LARGE SCALE GENOMIC DNA]</scope>
    <source>
        <strain evidence="2 3">CECT 4292</strain>
    </source>
</reference>
<dbReference type="Gene3D" id="2.60.120.10">
    <property type="entry name" value="Jelly Rolls"/>
    <property type="match status" value="1"/>
</dbReference>
<dbReference type="PANTHER" id="PTHR43698">
    <property type="entry name" value="RIBD C-TERMINAL DOMAIN CONTAINING PROTEIN"/>
    <property type="match status" value="1"/>
</dbReference>
<dbReference type="Pfam" id="PF07883">
    <property type="entry name" value="Cupin_2"/>
    <property type="match status" value="1"/>
</dbReference>
<sequence length="135" mass="14650">MEIYRAGGRPSQFPGNEYFTGKVRFDPVVTGNDPSPVKILTVTFEPGARTAWHTHPAGQTLHVLSGLGLAATEGQPVQVLRPGDTVWFAPGERHWHGASPDCAMTHLAVQAAVEGKTADWMEHVTDEDYSATRAE</sequence>
<dbReference type="InterPro" id="IPR047263">
    <property type="entry name" value="HNL-like_cupin"/>
</dbReference>
<name>A0A0P1EFM1_9RHOB</name>
<dbReference type="Proteomes" id="UP000050783">
    <property type="component" value="Unassembled WGS sequence"/>
</dbReference>
<accession>A0A0P1EFM1</accession>
<evidence type="ECO:0000313" key="3">
    <source>
        <dbReference type="Proteomes" id="UP000050783"/>
    </source>
</evidence>
<proteinExistence type="predicted"/>
<dbReference type="InterPro" id="IPR013096">
    <property type="entry name" value="Cupin_2"/>
</dbReference>
<dbReference type="PANTHER" id="PTHR43698:SF1">
    <property type="entry name" value="BLL4564 PROTEIN"/>
    <property type="match status" value="1"/>
</dbReference>
<dbReference type="InterPro" id="IPR014710">
    <property type="entry name" value="RmlC-like_jellyroll"/>
</dbReference>
<evidence type="ECO:0000313" key="2">
    <source>
        <dbReference type="EMBL" id="CUH48777.1"/>
    </source>
</evidence>
<dbReference type="EMBL" id="CYPU01000044">
    <property type="protein sequence ID" value="CUH48777.1"/>
    <property type="molecule type" value="Genomic_DNA"/>
</dbReference>
<dbReference type="GeneID" id="55494148"/>
<evidence type="ECO:0000259" key="1">
    <source>
        <dbReference type="Pfam" id="PF07883"/>
    </source>
</evidence>
<gene>
    <name evidence="2" type="ORF">RUA4292_02966</name>
</gene>
<feature type="domain" description="Cupin type-2" evidence="1">
    <location>
        <begin position="41"/>
        <end position="98"/>
    </location>
</feature>